<dbReference type="Gene3D" id="3.30.565.10">
    <property type="entry name" value="Histidine kinase-like ATPase, C-terminal domain"/>
    <property type="match status" value="1"/>
</dbReference>
<keyword evidence="5" id="KW-0808">Transferase</keyword>
<dbReference type="PANTHER" id="PTHR43047:SF72">
    <property type="entry name" value="OSMOSENSING HISTIDINE PROTEIN KINASE SLN1"/>
    <property type="match status" value="1"/>
</dbReference>
<proteinExistence type="predicted"/>
<evidence type="ECO:0000256" key="7">
    <source>
        <dbReference type="ARBA" id="ARBA00023012"/>
    </source>
</evidence>
<dbReference type="InterPro" id="IPR001789">
    <property type="entry name" value="Sig_transdc_resp-reg_receiver"/>
</dbReference>
<dbReference type="SUPFAM" id="SSF47384">
    <property type="entry name" value="Homodimeric domain of signal transducing histidine kinase"/>
    <property type="match status" value="1"/>
</dbReference>
<dbReference type="SUPFAM" id="SSF55874">
    <property type="entry name" value="ATPase domain of HSP90 chaperone/DNA topoisomerase II/histidine kinase"/>
    <property type="match status" value="1"/>
</dbReference>
<dbReference type="Pfam" id="PF02518">
    <property type="entry name" value="HATPase_c"/>
    <property type="match status" value="1"/>
</dbReference>
<dbReference type="SUPFAM" id="SSF52172">
    <property type="entry name" value="CheY-like"/>
    <property type="match status" value="1"/>
</dbReference>
<keyword evidence="9" id="KW-0175">Coiled coil</keyword>
<comment type="catalytic activity">
    <reaction evidence="1">
        <text>ATP + protein L-histidine = ADP + protein N-phospho-L-histidine.</text>
        <dbReference type="EC" id="2.7.13.3"/>
    </reaction>
</comment>
<dbReference type="InterPro" id="IPR003594">
    <property type="entry name" value="HATPase_dom"/>
</dbReference>
<evidence type="ECO:0000256" key="5">
    <source>
        <dbReference type="ARBA" id="ARBA00022679"/>
    </source>
</evidence>
<dbReference type="SMART" id="SM00387">
    <property type="entry name" value="HATPase_c"/>
    <property type="match status" value="1"/>
</dbReference>
<evidence type="ECO:0000256" key="8">
    <source>
        <dbReference type="PROSITE-ProRule" id="PRU00169"/>
    </source>
</evidence>
<dbReference type="GO" id="GO:0009927">
    <property type="term" value="F:histidine phosphotransfer kinase activity"/>
    <property type="evidence" value="ECO:0007669"/>
    <property type="project" value="TreeGrafter"/>
</dbReference>
<dbReference type="InterPro" id="IPR005467">
    <property type="entry name" value="His_kinase_dom"/>
</dbReference>
<keyword evidence="4 8" id="KW-0597">Phosphoprotein</keyword>
<dbReference type="InterPro" id="IPR003661">
    <property type="entry name" value="HisK_dim/P_dom"/>
</dbReference>
<dbReference type="CDD" id="cd16922">
    <property type="entry name" value="HATPase_EvgS-ArcB-TorS-like"/>
    <property type="match status" value="1"/>
</dbReference>
<feature type="coiled-coil region" evidence="9">
    <location>
        <begin position="158"/>
        <end position="185"/>
    </location>
</feature>
<evidence type="ECO:0000259" key="10">
    <source>
        <dbReference type="PROSITE" id="PS50109"/>
    </source>
</evidence>
<evidence type="ECO:0000256" key="1">
    <source>
        <dbReference type="ARBA" id="ARBA00000085"/>
    </source>
</evidence>
<feature type="modified residue" description="4-aspartylphosphate" evidence="8">
    <location>
        <position position="521"/>
    </location>
</feature>
<dbReference type="GO" id="GO:0000155">
    <property type="term" value="F:phosphorelay sensor kinase activity"/>
    <property type="evidence" value="ECO:0007669"/>
    <property type="project" value="InterPro"/>
</dbReference>
<dbReference type="GO" id="GO:0005886">
    <property type="term" value="C:plasma membrane"/>
    <property type="evidence" value="ECO:0007669"/>
    <property type="project" value="UniProtKB-SubCell"/>
</dbReference>
<keyword evidence="7" id="KW-0902">Two-component regulatory system</keyword>
<gene>
    <name evidence="12" type="ORF">Val02_02460</name>
</gene>
<name>A0A8J4DM33_9ACTN</name>
<evidence type="ECO:0000313" key="12">
    <source>
        <dbReference type="EMBL" id="GIJ43360.1"/>
    </source>
</evidence>
<dbReference type="CDD" id="cd00082">
    <property type="entry name" value="HisKA"/>
    <property type="match status" value="1"/>
</dbReference>
<keyword evidence="13" id="KW-1185">Reference proteome</keyword>
<dbReference type="EC" id="2.7.13.3" evidence="3"/>
<feature type="domain" description="Response regulatory" evidence="11">
    <location>
        <begin position="472"/>
        <end position="587"/>
    </location>
</feature>
<dbReference type="PRINTS" id="PR00344">
    <property type="entry name" value="BCTRLSENSOR"/>
</dbReference>
<dbReference type="InterPro" id="IPR011006">
    <property type="entry name" value="CheY-like_superfamily"/>
</dbReference>
<dbReference type="CDD" id="cd00156">
    <property type="entry name" value="REC"/>
    <property type="match status" value="1"/>
</dbReference>
<dbReference type="Gene3D" id="1.10.287.130">
    <property type="match status" value="1"/>
</dbReference>
<dbReference type="InterPro" id="IPR036890">
    <property type="entry name" value="HATPase_C_sf"/>
</dbReference>
<protein>
    <recommendedName>
        <fullName evidence="3">histidine kinase</fullName>
        <ecNumber evidence="3">2.7.13.3</ecNumber>
    </recommendedName>
</protein>
<dbReference type="Proteomes" id="UP000619260">
    <property type="component" value="Unassembled WGS sequence"/>
</dbReference>
<dbReference type="RefSeq" id="WP_203896949.1">
    <property type="nucleotide sequence ID" value="NZ_BOPF01000002.1"/>
</dbReference>
<dbReference type="SMART" id="SM00448">
    <property type="entry name" value="REC"/>
    <property type="match status" value="1"/>
</dbReference>
<dbReference type="InterPro" id="IPR004358">
    <property type="entry name" value="Sig_transdc_His_kin-like_C"/>
</dbReference>
<dbReference type="PROSITE" id="PS50110">
    <property type="entry name" value="RESPONSE_REGULATORY"/>
    <property type="match status" value="1"/>
</dbReference>
<evidence type="ECO:0000256" key="4">
    <source>
        <dbReference type="ARBA" id="ARBA00022553"/>
    </source>
</evidence>
<dbReference type="PROSITE" id="PS50109">
    <property type="entry name" value="HIS_KIN"/>
    <property type="match status" value="1"/>
</dbReference>
<evidence type="ECO:0000256" key="2">
    <source>
        <dbReference type="ARBA" id="ARBA00004236"/>
    </source>
</evidence>
<dbReference type="Pfam" id="PF00512">
    <property type="entry name" value="HisKA"/>
    <property type="match status" value="1"/>
</dbReference>
<evidence type="ECO:0000259" key="11">
    <source>
        <dbReference type="PROSITE" id="PS50110"/>
    </source>
</evidence>
<evidence type="ECO:0000313" key="13">
    <source>
        <dbReference type="Proteomes" id="UP000619260"/>
    </source>
</evidence>
<organism evidence="12 13">
    <name type="scientific">Virgisporangium aliadipatigenens</name>
    <dbReference type="NCBI Taxonomy" id="741659"/>
    <lineage>
        <taxon>Bacteria</taxon>
        <taxon>Bacillati</taxon>
        <taxon>Actinomycetota</taxon>
        <taxon>Actinomycetes</taxon>
        <taxon>Micromonosporales</taxon>
        <taxon>Micromonosporaceae</taxon>
        <taxon>Virgisporangium</taxon>
    </lineage>
</organism>
<reference evidence="12" key="1">
    <citation type="submission" date="2021-01" db="EMBL/GenBank/DDBJ databases">
        <title>Whole genome shotgun sequence of Virgisporangium aliadipatigenens NBRC 105644.</title>
        <authorList>
            <person name="Komaki H."/>
            <person name="Tamura T."/>
        </authorList>
    </citation>
    <scope>NUCLEOTIDE SEQUENCE</scope>
    <source>
        <strain evidence="12">NBRC 105644</strain>
    </source>
</reference>
<dbReference type="Gene3D" id="3.40.50.2300">
    <property type="match status" value="1"/>
</dbReference>
<sequence length="605" mass="65732">MDSVPESAELLRLTARGERDVFVVRQRGREVAAALGLDQASQVRLATALSEVGRYLLPTARPTTVAFRLVDASIVVTLTVPGAVPAQPGSPLTEGMRAAARLMDAVEVHQRPSSVDVVLRRHLPSHFAVPPAPELARIRAELQAVRASSVLDELGVQNTQLISALEEVQTQRDELLRLNGELEETNRGVLALYTQLSDEMEQTNRGVVALYAELDERTAQLREASEAKSRFLRNVSHELRAPITAVLGMLRLLLDPRSEPLSSEQSHQLTLASTSAQDLLDMVNQLLDLAKAEANRLEPRWGSVDLRAVFDQLRGTLRHLARPDVDLLVEDPDVPVLVTDEVMLVQVLRNLLSNGLKFTARGSVALSARYDEAAHRAVLTVTDTGVGIDPAQHERIFEEFYQVPGTKAGTGLGLPYARRLCEVLGAELTLSSEPGRGSTFTVSLPRSPGDASPIHTTVDLKPIPAAARRMERVLVADDDTMFREHVQRLLTERGITVTAVADGRAALAAARAERPDAIVLDLRMPHLGGLEVLGALAEDPRLDAVAVVLVTEAELDEIGMERAARAQAVLDKATLTDDGLVGALYEAAVRRGRDIPTQRSGSDER</sequence>
<evidence type="ECO:0000256" key="3">
    <source>
        <dbReference type="ARBA" id="ARBA00012438"/>
    </source>
</evidence>
<dbReference type="AlphaFoldDB" id="A0A8J4DM33"/>
<dbReference type="SMART" id="SM00388">
    <property type="entry name" value="HisKA"/>
    <property type="match status" value="1"/>
</dbReference>
<feature type="domain" description="Histidine kinase" evidence="10">
    <location>
        <begin position="234"/>
        <end position="448"/>
    </location>
</feature>
<keyword evidence="6 12" id="KW-0418">Kinase</keyword>
<comment type="subcellular location">
    <subcellularLocation>
        <location evidence="2">Cell membrane</location>
    </subcellularLocation>
</comment>
<evidence type="ECO:0000256" key="6">
    <source>
        <dbReference type="ARBA" id="ARBA00022777"/>
    </source>
</evidence>
<dbReference type="Pfam" id="PF00072">
    <property type="entry name" value="Response_reg"/>
    <property type="match status" value="1"/>
</dbReference>
<dbReference type="InterPro" id="IPR036097">
    <property type="entry name" value="HisK_dim/P_sf"/>
</dbReference>
<evidence type="ECO:0000256" key="9">
    <source>
        <dbReference type="SAM" id="Coils"/>
    </source>
</evidence>
<accession>A0A8J4DM33</accession>
<dbReference type="PANTHER" id="PTHR43047">
    <property type="entry name" value="TWO-COMPONENT HISTIDINE PROTEIN KINASE"/>
    <property type="match status" value="1"/>
</dbReference>
<dbReference type="EMBL" id="BOPF01000002">
    <property type="protein sequence ID" value="GIJ43360.1"/>
    <property type="molecule type" value="Genomic_DNA"/>
</dbReference>
<comment type="caution">
    <text evidence="12">The sequence shown here is derived from an EMBL/GenBank/DDBJ whole genome shotgun (WGS) entry which is preliminary data.</text>
</comment>